<reference evidence="1" key="1">
    <citation type="journal article" date="2014" name="Int. J. Syst. Evol. Microbiol.">
        <title>Complete genome sequence of Corynebacterium casei LMG S-19264T (=DSM 44701T), isolated from a smear-ripened cheese.</title>
        <authorList>
            <consortium name="US DOE Joint Genome Institute (JGI-PGF)"/>
            <person name="Walter F."/>
            <person name="Albersmeier A."/>
            <person name="Kalinowski J."/>
            <person name="Ruckert C."/>
        </authorList>
    </citation>
    <scope>NUCLEOTIDE SEQUENCE</scope>
    <source>
        <strain evidence="1">JCM 4714</strain>
    </source>
</reference>
<proteinExistence type="predicted"/>
<evidence type="ECO:0000313" key="1">
    <source>
        <dbReference type="EMBL" id="GHE10390.1"/>
    </source>
</evidence>
<keyword evidence="2" id="KW-1185">Reference proteome</keyword>
<protein>
    <submittedName>
        <fullName evidence="1">Uncharacterized protein</fullName>
    </submittedName>
</protein>
<evidence type="ECO:0000313" key="2">
    <source>
        <dbReference type="Proteomes" id="UP000655443"/>
    </source>
</evidence>
<dbReference type="Proteomes" id="UP000655443">
    <property type="component" value="Unassembled WGS sequence"/>
</dbReference>
<reference evidence="1" key="2">
    <citation type="submission" date="2020-09" db="EMBL/GenBank/DDBJ databases">
        <authorList>
            <person name="Sun Q."/>
            <person name="Ohkuma M."/>
        </authorList>
    </citation>
    <scope>NUCLEOTIDE SEQUENCE</scope>
    <source>
        <strain evidence="1">JCM 4714</strain>
    </source>
</reference>
<name>A0A918YPN5_9ACTN</name>
<gene>
    <name evidence="1" type="ORF">GCM10010339_66380</name>
</gene>
<organism evidence="1 2">
    <name type="scientific">Streptomyces alanosinicus</name>
    <dbReference type="NCBI Taxonomy" id="68171"/>
    <lineage>
        <taxon>Bacteria</taxon>
        <taxon>Bacillati</taxon>
        <taxon>Actinomycetota</taxon>
        <taxon>Actinomycetes</taxon>
        <taxon>Kitasatosporales</taxon>
        <taxon>Streptomycetaceae</taxon>
        <taxon>Streptomyces</taxon>
    </lineage>
</organism>
<dbReference type="AlphaFoldDB" id="A0A918YPN5"/>
<accession>A0A918YPN5</accession>
<dbReference type="EMBL" id="BMVG01000023">
    <property type="protein sequence ID" value="GHE10390.1"/>
    <property type="molecule type" value="Genomic_DNA"/>
</dbReference>
<sequence>MMSLTNVPIAGIRVAPPVRMIWFSSDGSIMAWRRACSTGARQCSSRSCVMDSNSRRVRVSSRCRGPLPDEVRQGNTMVVVLAANRAIFAASAASRNRCITSTFEERSIPY</sequence>
<comment type="caution">
    <text evidence="1">The sequence shown here is derived from an EMBL/GenBank/DDBJ whole genome shotgun (WGS) entry which is preliminary data.</text>
</comment>